<keyword evidence="2" id="KW-0813">Transport</keyword>
<evidence type="ECO:0000313" key="9">
    <source>
        <dbReference type="EMBL" id="WLV25242.1"/>
    </source>
</evidence>
<name>A0ABY9KWW7_9BACI</name>
<keyword evidence="3" id="KW-1003">Cell membrane</keyword>
<evidence type="ECO:0000313" key="10">
    <source>
        <dbReference type="Proteomes" id="UP001180087"/>
    </source>
</evidence>
<evidence type="ECO:0000259" key="8">
    <source>
        <dbReference type="PROSITE" id="PS50850"/>
    </source>
</evidence>
<accession>A0ABY9KWW7</accession>
<feature type="transmembrane region" description="Helical" evidence="7">
    <location>
        <begin position="204"/>
        <end position="224"/>
    </location>
</feature>
<reference evidence="9" key="1">
    <citation type="submission" date="2023-06" db="EMBL/GenBank/DDBJ databases">
        <title>A Treasure from Seagulls: Isolation and Description of Aciduricobacillus qingdaonensis gen. nov., sp. nov., a Rare Obligately Uric Acid-utilizing Member in the Family Bacillaceae.</title>
        <authorList>
            <person name="Liu W."/>
            <person name="Wang B."/>
        </authorList>
    </citation>
    <scope>NUCLEOTIDE SEQUENCE</scope>
    <source>
        <strain evidence="9">44XB</strain>
    </source>
</reference>
<dbReference type="PANTHER" id="PTHR43124:SF3">
    <property type="entry name" value="CHLORAMPHENICOL EFFLUX PUMP RV0191"/>
    <property type="match status" value="1"/>
</dbReference>
<feature type="transmembrane region" description="Helical" evidence="7">
    <location>
        <begin position="34"/>
        <end position="55"/>
    </location>
</feature>
<evidence type="ECO:0000256" key="4">
    <source>
        <dbReference type="ARBA" id="ARBA00022692"/>
    </source>
</evidence>
<feature type="transmembrane region" description="Helical" evidence="7">
    <location>
        <begin position="236"/>
        <end position="252"/>
    </location>
</feature>
<evidence type="ECO:0000256" key="6">
    <source>
        <dbReference type="ARBA" id="ARBA00023136"/>
    </source>
</evidence>
<dbReference type="Pfam" id="PF07690">
    <property type="entry name" value="MFS_1"/>
    <property type="match status" value="1"/>
</dbReference>
<dbReference type="InterPro" id="IPR036259">
    <property type="entry name" value="MFS_trans_sf"/>
</dbReference>
<feature type="transmembrane region" description="Helical" evidence="7">
    <location>
        <begin position="288"/>
        <end position="306"/>
    </location>
</feature>
<keyword evidence="4 7" id="KW-0812">Transmembrane</keyword>
<evidence type="ECO:0000256" key="5">
    <source>
        <dbReference type="ARBA" id="ARBA00022989"/>
    </source>
</evidence>
<dbReference type="InterPro" id="IPR001958">
    <property type="entry name" value="Tet-R_TetA/multi-R_MdtG-like"/>
</dbReference>
<feature type="domain" description="Major facilitator superfamily (MFS) profile" evidence="8">
    <location>
        <begin position="1"/>
        <end position="377"/>
    </location>
</feature>
<comment type="subcellular location">
    <subcellularLocation>
        <location evidence="1">Cell membrane</location>
        <topology evidence="1">Multi-pass membrane protein</topology>
    </subcellularLocation>
</comment>
<dbReference type="InterPro" id="IPR011701">
    <property type="entry name" value="MFS"/>
</dbReference>
<feature type="transmembrane region" description="Helical" evidence="7">
    <location>
        <begin position="353"/>
        <end position="375"/>
    </location>
</feature>
<keyword evidence="5 7" id="KW-1133">Transmembrane helix</keyword>
<protein>
    <submittedName>
        <fullName evidence="9">MFS transporter</fullName>
    </submittedName>
</protein>
<feature type="transmembrane region" description="Helical" evidence="7">
    <location>
        <begin position="91"/>
        <end position="113"/>
    </location>
</feature>
<organism evidence="9 10">
    <name type="scientific">Aciduricibacillus chroicocephali</name>
    <dbReference type="NCBI Taxonomy" id="3054939"/>
    <lineage>
        <taxon>Bacteria</taxon>
        <taxon>Bacillati</taxon>
        <taxon>Bacillota</taxon>
        <taxon>Bacilli</taxon>
        <taxon>Bacillales</taxon>
        <taxon>Bacillaceae</taxon>
        <taxon>Aciduricibacillus</taxon>
    </lineage>
</organism>
<dbReference type="PROSITE" id="PS50850">
    <property type="entry name" value="MFS"/>
    <property type="match status" value="1"/>
</dbReference>
<proteinExistence type="predicted"/>
<feature type="transmembrane region" description="Helical" evidence="7">
    <location>
        <begin position="125"/>
        <end position="143"/>
    </location>
</feature>
<dbReference type="InterPro" id="IPR050189">
    <property type="entry name" value="MFS_Efflux_Transporters"/>
</dbReference>
<keyword evidence="10" id="KW-1185">Reference proteome</keyword>
<feature type="transmembrane region" description="Helical" evidence="7">
    <location>
        <begin position="264"/>
        <end position="282"/>
    </location>
</feature>
<feature type="transmembrane region" description="Helical" evidence="7">
    <location>
        <begin position="327"/>
        <end position="347"/>
    </location>
</feature>
<feature type="transmembrane region" description="Helical" evidence="7">
    <location>
        <begin position="5"/>
        <end position="28"/>
    </location>
</feature>
<sequence length="382" mass="40353">MTRLLYAIIIVCFLDTFVQLPIITPYAIGLGASHALAGSIVAVYSLTNMLGNVVGGHWIDQFGRKRMLLVGLCSVAVVLFFYPAMQSGPQLFVIRMLHGLAGGILIPAAFAYIGDRTSKKTRGKAMAFTGASIGTAAIAGPAFGGIMTSLDKVEWVFIIIGILFLLSALLVVKFIPESFTLSERGKVSVGDFVPLLKNPGVIQASLAAFALMISNGTLAFALPLQVEAAGLAPGKTGMLLTIFGLMALVVFLSPLNRVFERVRFIPLIFGGLVLISLGLFMLQTMASLNVGIVAMLVYGTGFAFVFPSMNQLVAAESQKVDRGKAYGIFYAFFSLGAVAGSAMSGAISEAGRAPFATSAFVMLLGAVLLVILSALRRPHLLK</sequence>
<evidence type="ECO:0000256" key="3">
    <source>
        <dbReference type="ARBA" id="ARBA00022475"/>
    </source>
</evidence>
<dbReference type="PRINTS" id="PR01035">
    <property type="entry name" value="TCRTETA"/>
</dbReference>
<dbReference type="Gene3D" id="1.20.1250.20">
    <property type="entry name" value="MFS general substrate transporter like domains"/>
    <property type="match status" value="1"/>
</dbReference>
<dbReference type="EMBL" id="CP129113">
    <property type="protein sequence ID" value="WLV25242.1"/>
    <property type="molecule type" value="Genomic_DNA"/>
</dbReference>
<dbReference type="PANTHER" id="PTHR43124">
    <property type="entry name" value="PURINE EFFLUX PUMP PBUE"/>
    <property type="match status" value="1"/>
</dbReference>
<evidence type="ECO:0000256" key="1">
    <source>
        <dbReference type="ARBA" id="ARBA00004651"/>
    </source>
</evidence>
<gene>
    <name evidence="9" type="ORF">QR721_03145</name>
</gene>
<feature type="transmembrane region" description="Helical" evidence="7">
    <location>
        <begin position="155"/>
        <end position="176"/>
    </location>
</feature>
<dbReference type="SUPFAM" id="SSF103473">
    <property type="entry name" value="MFS general substrate transporter"/>
    <property type="match status" value="1"/>
</dbReference>
<dbReference type="CDD" id="cd17325">
    <property type="entry name" value="MFS_MdtG_SLC18_like"/>
    <property type="match status" value="1"/>
</dbReference>
<keyword evidence="6 7" id="KW-0472">Membrane</keyword>
<dbReference type="Proteomes" id="UP001180087">
    <property type="component" value="Chromosome"/>
</dbReference>
<feature type="transmembrane region" description="Helical" evidence="7">
    <location>
        <begin position="67"/>
        <end position="85"/>
    </location>
</feature>
<dbReference type="RefSeq" id="WP_348029029.1">
    <property type="nucleotide sequence ID" value="NZ_CP129113.1"/>
</dbReference>
<dbReference type="InterPro" id="IPR020846">
    <property type="entry name" value="MFS_dom"/>
</dbReference>
<evidence type="ECO:0000256" key="7">
    <source>
        <dbReference type="SAM" id="Phobius"/>
    </source>
</evidence>
<evidence type="ECO:0000256" key="2">
    <source>
        <dbReference type="ARBA" id="ARBA00022448"/>
    </source>
</evidence>